<name>A0A4V2EYC6_9MICO</name>
<proteinExistence type="predicted"/>
<dbReference type="EMBL" id="SGWX01000001">
    <property type="protein sequence ID" value="RZS62520.1"/>
    <property type="molecule type" value="Genomic_DNA"/>
</dbReference>
<protein>
    <submittedName>
        <fullName evidence="1">Uncharacterized protein</fullName>
    </submittedName>
</protein>
<sequence length="236" mass="25628">MVSTHSATSSFDALPMLGRGKHRNPKKGACFMELASFLAGERWSDHPQCTHPLLAMLARAVNDLTSDGARPRLAPLIPSVIGLTSGDPRWDVRIALRAARTALPVAPADRQQTLAVAIIGCERMLDVLDDRPEGTLEPESVEALDQAPRTAEWARKFCAGSHMRTKRFVRDATPSVVSTAVQGISEAFAPDVDARLRTLLAETIAEVRVWAGRTDEDTAPLVRDAWDPVVKAVPAH</sequence>
<evidence type="ECO:0000313" key="1">
    <source>
        <dbReference type="EMBL" id="RZS62520.1"/>
    </source>
</evidence>
<gene>
    <name evidence="1" type="ORF">EV386_2856</name>
</gene>
<accession>A0A4V2EYC6</accession>
<keyword evidence="2" id="KW-1185">Reference proteome</keyword>
<organism evidence="1 2">
    <name type="scientific">Xylanimonas ulmi</name>
    <dbReference type="NCBI Taxonomy" id="228973"/>
    <lineage>
        <taxon>Bacteria</taxon>
        <taxon>Bacillati</taxon>
        <taxon>Actinomycetota</taxon>
        <taxon>Actinomycetes</taxon>
        <taxon>Micrococcales</taxon>
        <taxon>Promicromonosporaceae</taxon>
        <taxon>Xylanimonas</taxon>
    </lineage>
</organism>
<reference evidence="1 2" key="1">
    <citation type="submission" date="2019-02" db="EMBL/GenBank/DDBJ databases">
        <title>Sequencing the genomes of 1000 actinobacteria strains.</title>
        <authorList>
            <person name="Klenk H.-P."/>
        </authorList>
    </citation>
    <scope>NUCLEOTIDE SEQUENCE [LARGE SCALE GENOMIC DNA]</scope>
    <source>
        <strain evidence="1 2">DSM 16932</strain>
    </source>
</reference>
<evidence type="ECO:0000313" key="2">
    <source>
        <dbReference type="Proteomes" id="UP000293852"/>
    </source>
</evidence>
<dbReference type="AlphaFoldDB" id="A0A4V2EYC6"/>
<dbReference type="Proteomes" id="UP000293852">
    <property type="component" value="Unassembled WGS sequence"/>
</dbReference>
<comment type="caution">
    <text evidence="1">The sequence shown here is derived from an EMBL/GenBank/DDBJ whole genome shotgun (WGS) entry which is preliminary data.</text>
</comment>